<dbReference type="EMBL" id="QGMF01001263">
    <property type="protein sequence ID" value="TVY12836.1"/>
    <property type="molecule type" value="Genomic_DNA"/>
</dbReference>
<comment type="caution">
    <text evidence="1">The sequence shown here is derived from an EMBL/GenBank/DDBJ whole genome shotgun (WGS) entry which is preliminary data.</text>
</comment>
<gene>
    <name evidence="1" type="ORF">LARI1_G009602</name>
</gene>
<dbReference type="InterPro" id="IPR021848">
    <property type="entry name" value="HODM_asu-like"/>
</dbReference>
<proteinExistence type="predicted"/>
<protein>
    <submittedName>
        <fullName evidence="1">Uncharacterized protein</fullName>
    </submittedName>
</protein>
<name>A0A8T9B0B2_9HELO</name>
<dbReference type="AlphaFoldDB" id="A0A8T9B0B2"/>
<evidence type="ECO:0000313" key="2">
    <source>
        <dbReference type="Proteomes" id="UP000469559"/>
    </source>
</evidence>
<keyword evidence="2" id="KW-1185">Reference proteome</keyword>
<organism evidence="1 2">
    <name type="scientific">Lachnellula arida</name>
    <dbReference type="NCBI Taxonomy" id="1316785"/>
    <lineage>
        <taxon>Eukaryota</taxon>
        <taxon>Fungi</taxon>
        <taxon>Dikarya</taxon>
        <taxon>Ascomycota</taxon>
        <taxon>Pezizomycotina</taxon>
        <taxon>Leotiomycetes</taxon>
        <taxon>Helotiales</taxon>
        <taxon>Lachnaceae</taxon>
        <taxon>Lachnellula</taxon>
    </lineage>
</organism>
<sequence>MSLSMDRYFSKMPSNGPIQRGSWEFSIGKTLFIPPGHSHETFSKSQIKSLRAEDCYLRVHWQTLQRAPLSGAIVFNFKTLFTPIEEFQDEPYIPALLLRIIKEGKRSLVKYKNTWHVKHACIPKLEEFANEQLARQLIPSEILDQDVWNVKTLEESPYFPGWEEKWHQKQGF</sequence>
<evidence type="ECO:0000313" key="1">
    <source>
        <dbReference type="EMBL" id="TVY12836.1"/>
    </source>
</evidence>
<reference evidence="1 2" key="1">
    <citation type="submission" date="2018-05" db="EMBL/GenBank/DDBJ databases">
        <title>Whole genome sequencing for identification of molecular markers to develop diagnostic detection tools for the regulated plant pathogen Lachnellula willkommii.</title>
        <authorList>
            <person name="Giroux E."/>
            <person name="Bilodeau G."/>
        </authorList>
    </citation>
    <scope>NUCLEOTIDE SEQUENCE [LARGE SCALE GENOMIC DNA]</scope>
    <source>
        <strain evidence="1 2">CBS 203.66</strain>
    </source>
</reference>
<dbReference type="Pfam" id="PF11927">
    <property type="entry name" value="HODM_asu-like"/>
    <property type="match status" value="1"/>
</dbReference>
<dbReference type="OrthoDB" id="5043642at2759"/>
<dbReference type="Proteomes" id="UP000469559">
    <property type="component" value="Unassembled WGS sequence"/>
</dbReference>
<accession>A0A8T9B0B2</accession>